<evidence type="ECO:0000313" key="9">
    <source>
        <dbReference type="Proteomes" id="UP000266691"/>
    </source>
</evidence>
<gene>
    <name evidence="7" type="ORF">D2V05_17775</name>
    <name evidence="8" type="ORF">FQ017_17615</name>
</gene>
<evidence type="ECO:0000256" key="2">
    <source>
        <dbReference type="ARBA" id="ARBA00022748"/>
    </source>
</evidence>
<keyword evidence="3" id="KW-1015">Disulfide bond</keyword>
<dbReference type="Pfam" id="PF13905">
    <property type="entry name" value="Thioredoxin_8"/>
    <property type="match status" value="1"/>
</dbReference>
<dbReference type="InterPro" id="IPR036249">
    <property type="entry name" value="Thioredoxin-like_sf"/>
</dbReference>
<dbReference type="RefSeq" id="WP_119648860.1">
    <property type="nucleotide sequence ID" value="NZ_QXFI01000036.1"/>
</dbReference>
<keyword evidence="10" id="KW-1185">Reference proteome</keyword>
<reference evidence="8 10" key="2">
    <citation type="submission" date="2019-07" db="EMBL/GenBank/DDBJ databases">
        <title>Draft genome of two Muricauda strains isolated from deep sea.</title>
        <authorList>
            <person name="Sun C."/>
        </authorList>
    </citation>
    <scope>NUCLEOTIDE SEQUENCE [LARGE SCALE GENOMIC DNA]</scope>
    <source>
        <strain evidence="8 10">72</strain>
    </source>
</reference>
<evidence type="ECO:0000313" key="7">
    <source>
        <dbReference type="EMBL" id="RIV41960.1"/>
    </source>
</evidence>
<dbReference type="PANTHER" id="PTHR42852">
    <property type="entry name" value="THIOL:DISULFIDE INTERCHANGE PROTEIN DSBE"/>
    <property type="match status" value="1"/>
</dbReference>
<evidence type="ECO:0000256" key="4">
    <source>
        <dbReference type="ARBA" id="ARBA00023284"/>
    </source>
</evidence>
<dbReference type="Proteomes" id="UP000266691">
    <property type="component" value="Unassembled WGS sequence"/>
</dbReference>
<dbReference type="Proteomes" id="UP000321621">
    <property type="component" value="Unassembled WGS sequence"/>
</dbReference>
<proteinExistence type="predicted"/>
<comment type="caution">
    <text evidence="7">The sequence shown here is derived from an EMBL/GenBank/DDBJ whole genome shotgun (WGS) entry which is preliminary data.</text>
</comment>
<dbReference type="AlphaFoldDB" id="A0A3A1NES4"/>
<name>A0A3A1NES4_9FLAO</name>
<evidence type="ECO:0000313" key="10">
    <source>
        <dbReference type="Proteomes" id="UP000321621"/>
    </source>
</evidence>
<keyword evidence="5" id="KW-0732">Signal</keyword>
<dbReference type="PROSITE" id="PS51352">
    <property type="entry name" value="THIOREDOXIN_2"/>
    <property type="match status" value="1"/>
</dbReference>
<dbReference type="PROSITE" id="PS00194">
    <property type="entry name" value="THIOREDOXIN_1"/>
    <property type="match status" value="1"/>
</dbReference>
<dbReference type="GO" id="GO:0030313">
    <property type="term" value="C:cell envelope"/>
    <property type="evidence" value="ECO:0007669"/>
    <property type="project" value="UniProtKB-SubCell"/>
</dbReference>
<accession>A0A3A1NES4</accession>
<evidence type="ECO:0000256" key="1">
    <source>
        <dbReference type="ARBA" id="ARBA00004196"/>
    </source>
</evidence>
<feature type="signal peptide" evidence="5">
    <location>
        <begin position="1"/>
        <end position="21"/>
    </location>
</feature>
<reference evidence="7 9" key="1">
    <citation type="submission" date="2018-08" db="EMBL/GenBank/DDBJ databases">
        <title>Proposal of Muricauda 72 sp.nov. and Muricauda NH166 sp.nov., isolated from seawater.</title>
        <authorList>
            <person name="Cheng H."/>
            <person name="Wu Y.-H."/>
            <person name="Guo L.-L."/>
            <person name="Xu X.-W."/>
        </authorList>
    </citation>
    <scope>NUCLEOTIDE SEQUENCE [LARGE SCALE GENOMIC DNA]</scope>
    <source>
        <strain evidence="7 9">72</strain>
    </source>
</reference>
<comment type="subcellular location">
    <subcellularLocation>
        <location evidence="1">Cell envelope</location>
    </subcellularLocation>
</comment>
<sequence length="395" mass="44918">MKHLLYCACIFLFLLQGCSNAPMISGTLDMTEGQEWKPMVYLVQPEGFGALGQSFTGKLLDSSKVDSNGHFQFGQQMKIKDTVLFEVVVQKEGERYSNRLENENPETDNYFPLIWAPGEQIVMKAAINRFQASATVENPSSANAAFMQLRDIKKNAFVQYQESLGQQEGDEQLLEREKAHHTYQSSLMQFADTIQQLFPALMAIRWVSPEGNYERIPEFLVGQNQKWKTKNPEHPWVKELAASADKNKLPILIGDQIPNLQFPMKDGSKSTLNALIGGEKLFLLDVWASWCAPCRLENRNVLVPLWEKYHKDGFQILAYGLESSQQAWENAIDKDGAYRWLHASHVEGDQNPLMDSLRIKTIPANFLLDANGMVLAKNLHGDELIEFVDDYMARH</sequence>
<evidence type="ECO:0000259" key="6">
    <source>
        <dbReference type="PROSITE" id="PS51352"/>
    </source>
</evidence>
<organism evidence="7 9">
    <name type="scientific">Flagellimonas pelagia</name>
    <dbReference type="NCBI Taxonomy" id="2306998"/>
    <lineage>
        <taxon>Bacteria</taxon>
        <taxon>Pseudomonadati</taxon>
        <taxon>Bacteroidota</taxon>
        <taxon>Flavobacteriia</taxon>
        <taxon>Flavobacteriales</taxon>
        <taxon>Flavobacteriaceae</taxon>
        <taxon>Flagellimonas</taxon>
    </lineage>
</organism>
<protein>
    <submittedName>
        <fullName evidence="7">TlpA family protein disulfide reductase</fullName>
    </submittedName>
</protein>
<dbReference type="CDD" id="cd02966">
    <property type="entry name" value="TlpA_like_family"/>
    <property type="match status" value="1"/>
</dbReference>
<dbReference type="InterPro" id="IPR017937">
    <property type="entry name" value="Thioredoxin_CS"/>
</dbReference>
<dbReference type="OrthoDB" id="750178at2"/>
<feature type="chain" id="PRO_5017375844" evidence="5">
    <location>
        <begin position="22"/>
        <end position="395"/>
    </location>
</feature>
<dbReference type="InterPro" id="IPR013766">
    <property type="entry name" value="Thioredoxin_domain"/>
</dbReference>
<keyword evidence="2" id="KW-0201">Cytochrome c-type biogenesis</keyword>
<dbReference type="InterPro" id="IPR012336">
    <property type="entry name" value="Thioredoxin-like_fold"/>
</dbReference>
<dbReference type="PROSITE" id="PS51257">
    <property type="entry name" value="PROKAR_LIPOPROTEIN"/>
    <property type="match status" value="1"/>
</dbReference>
<evidence type="ECO:0000313" key="8">
    <source>
        <dbReference type="EMBL" id="TXJ90837.1"/>
    </source>
</evidence>
<dbReference type="EMBL" id="QXFI01000036">
    <property type="protein sequence ID" value="RIV41960.1"/>
    <property type="molecule type" value="Genomic_DNA"/>
</dbReference>
<evidence type="ECO:0000256" key="5">
    <source>
        <dbReference type="SAM" id="SignalP"/>
    </source>
</evidence>
<dbReference type="PANTHER" id="PTHR42852:SF6">
    <property type="entry name" value="THIOL:DISULFIDE INTERCHANGE PROTEIN DSBE"/>
    <property type="match status" value="1"/>
</dbReference>
<dbReference type="SUPFAM" id="SSF52833">
    <property type="entry name" value="Thioredoxin-like"/>
    <property type="match status" value="1"/>
</dbReference>
<feature type="domain" description="Thioredoxin" evidence="6">
    <location>
        <begin position="251"/>
        <end position="395"/>
    </location>
</feature>
<dbReference type="GO" id="GO:0017004">
    <property type="term" value="P:cytochrome complex assembly"/>
    <property type="evidence" value="ECO:0007669"/>
    <property type="project" value="UniProtKB-KW"/>
</dbReference>
<dbReference type="Gene3D" id="3.40.30.10">
    <property type="entry name" value="Glutaredoxin"/>
    <property type="match status" value="1"/>
</dbReference>
<evidence type="ECO:0000256" key="3">
    <source>
        <dbReference type="ARBA" id="ARBA00023157"/>
    </source>
</evidence>
<dbReference type="InterPro" id="IPR050553">
    <property type="entry name" value="Thioredoxin_ResA/DsbE_sf"/>
</dbReference>
<keyword evidence="4" id="KW-0676">Redox-active center</keyword>
<dbReference type="EMBL" id="VNWK01000036">
    <property type="protein sequence ID" value="TXJ90837.1"/>
    <property type="molecule type" value="Genomic_DNA"/>
</dbReference>